<proteinExistence type="predicted"/>
<name>A0A167P960_CALVF</name>
<reference evidence="1 2" key="1">
    <citation type="journal article" date="2016" name="Mol. Biol. Evol.">
        <title>Comparative Genomics of Early-Diverging Mushroom-Forming Fungi Provides Insights into the Origins of Lignocellulose Decay Capabilities.</title>
        <authorList>
            <person name="Nagy L.G."/>
            <person name="Riley R."/>
            <person name="Tritt A."/>
            <person name="Adam C."/>
            <person name="Daum C."/>
            <person name="Floudas D."/>
            <person name="Sun H."/>
            <person name="Yadav J.S."/>
            <person name="Pangilinan J."/>
            <person name="Larsson K.H."/>
            <person name="Matsuura K."/>
            <person name="Barry K."/>
            <person name="Labutti K."/>
            <person name="Kuo R."/>
            <person name="Ohm R.A."/>
            <person name="Bhattacharya S.S."/>
            <person name="Shirouzu T."/>
            <person name="Yoshinaga Y."/>
            <person name="Martin F.M."/>
            <person name="Grigoriev I.V."/>
            <person name="Hibbett D.S."/>
        </authorList>
    </citation>
    <scope>NUCLEOTIDE SEQUENCE [LARGE SCALE GENOMIC DNA]</scope>
    <source>
        <strain evidence="1 2">TUFC12733</strain>
    </source>
</reference>
<sequence length="177" mass="18930">MVCMHCKSIAPPLSLPLFSTPGGRAGFRKRRRGATCCRSRIGPQIQTLTDHSVGGAVYAHHTYPSAGRDRLIVQPRFRINCAALLLYYSVCTVLTLELAWASAGVQGMPFLSAFVVHLSVVYDDQDLSGSVSPSPSGSQPRKLKGPILIPTQRVKGTPNSASLAPGHTVHAVCLAPR</sequence>
<dbReference type="Proteomes" id="UP000076738">
    <property type="component" value="Unassembled WGS sequence"/>
</dbReference>
<evidence type="ECO:0000313" key="2">
    <source>
        <dbReference type="Proteomes" id="UP000076738"/>
    </source>
</evidence>
<organism evidence="1 2">
    <name type="scientific">Calocera viscosa (strain TUFC12733)</name>
    <dbReference type="NCBI Taxonomy" id="1330018"/>
    <lineage>
        <taxon>Eukaryota</taxon>
        <taxon>Fungi</taxon>
        <taxon>Dikarya</taxon>
        <taxon>Basidiomycota</taxon>
        <taxon>Agaricomycotina</taxon>
        <taxon>Dacrymycetes</taxon>
        <taxon>Dacrymycetales</taxon>
        <taxon>Dacrymycetaceae</taxon>
        <taxon>Calocera</taxon>
    </lineage>
</organism>
<protein>
    <submittedName>
        <fullName evidence="1">Uncharacterized protein</fullName>
    </submittedName>
</protein>
<keyword evidence="2" id="KW-1185">Reference proteome</keyword>
<dbReference type="EMBL" id="KV417275">
    <property type="protein sequence ID" value="KZO98542.1"/>
    <property type="molecule type" value="Genomic_DNA"/>
</dbReference>
<evidence type="ECO:0000313" key="1">
    <source>
        <dbReference type="EMBL" id="KZO98542.1"/>
    </source>
</evidence>
<dbReference type="AlphaFoldDB" id="A0A167P960"/>
<gene>
    <name evidence="1" type="ORF">CALVIDRAFT_26933</name>
</gene>
<accession>A0A167P960</accession>